<keyword evidence="3" id="KW-0808">Transferase</keyword>
<sequence length="546" mass="58001">MASMGSFGGHGRLIAGRYRLDGRLGRGGMGTVWRATDELLGRQVAVKELNLDDDPDDADTSVQRERMLREARTVAQIKHPNVIVVHDVVMQDERPWLVMELVDGGSLADRLASGGPLAPREAARIGVALLGALRVAHARGVLHRDIKPANVLLEAGTGRVVLTDFGIAQVPGATTLTESGAFVGSPEYTAPERMAGRGTGPEGDLWSLGVLLCAALSGGETPFHRDSIGGVLHAVVSDDIRIPEAARPLYTVVAGLLRRDTERRLTVAATERLLRGYLQTGRMPEPGGALGPEERPPLLTGPARQAAPLRDAFDGRALGAAARPHTGRTRNVRNALLAATAALALAAAGAGIAALLLNGRGADDGNAPATHSPSPTPTASKSPGQGGTDRPAPTVPAGYTTVRDPQGFALAVPDGFTRSYEKPRVYYYSAGRRFRLGIHVQPPQTGGPLGTMRDAHINGPQNYRGYRDGQVTATTHDGHRAALWEFTWDGGPEDGGPRRTYDLSWDEGGRMYDVWISAPDGDRKVAKRHFDTALATFRVLRPPSAG</sequence>
<evidence type="ECO:0000256" key="3">
    <source>
        <dbReference type="ARBA" id="ARBA00022679"/>
    </source>
</evidence>
<keyword evidence="2" id="KW-0723">Serine/threonine-protein kinase</keyword>
<dbReference type="Proteomes" id="UP001596139">
    <property type="component" value="Unassembled WGS sequence"/>
</dbReference>
<feature type="compositionally biased region" description="Low complexity" evidence="8">
    <location>
        <begin position="367"/>
        <end position="383"/>
    </location>
</feature>
<keyword evidence="9" id="KW-0812">Transmembrane</keyword>
<feature type="transmembrane region" description="Helical" evidence="9">
    <location>
        <begin position="335"/>
        <end position="357"/>
    </location>
</feature>
<feature type="domain" description="Protein kinase" evidence="10">
    <location>
        <begin position="18"/>
        <end position="278"/>
    </location>
</feature>
<keyword evidence="6 7" id="KW-0067">ATP-binding</keyword>
<proteinExistence type="predicted"/>
<comment type="caution">
    <text evidence="11">The sequence shown here is derived from an EMBL/GenBank/DDBJ whole genome shotgun (WGS) entry which is preliminary data.</text>
</comment>
<evidence type="ECO:0000256" key="7">
    <source>
        <dbReference type="PROSITE-ProRule" id="PRU10141"/>
    </source>
</evidence>
<dbReference type="CDD" id="cd14014">
    <property type="entry name" value="STKc_PknB_like"/>
    <property type="match status" value="1"/>
</dbReference>
<dbReference type="EC" id="2.7.11.1" evidence="1"/>
<dbReference type="EMBL" id="JBHSPX010000003">
    <property type="protein sequence ID" value="MFC6062710.1"/>
    <property type="molecule type" value="Genomic_DNA"/>
</dbReference>
<reference evidence="12" key="1">
    <citation type="journal article" date="2019" name="Int. J. Syst. Evol. Microbiol.">
        <title>The Global Catalogue of Microorganisms (GCM) 10K type strain sequencing project: providing services to taxonomists for standard genome sequencing and annotation.</title>
        <authorList>
            <consortium name="The Broad Institute Genomics Platform"/>
            <consortium name="The Broad Institute Genome Sequencing Center for Infectious Disease"/>
            <person name="Wu L."/>
            <person name="Ma J."/>
        </authorList>
    </citation>
    <scope>NUCLEOTIDE SEQUENCE [LARGE SCALE GENOMIC DNA]</scope>
    <source>
        <strain evidence="12">CGMCC 1.15180</strain>
    </source>
</reference>
<dbReference type="PROSITE" id="PS00108">
    <property type="entry name" value="PROTEIN_KINASE_ST"/>
    <property type="match status" value="1"/>
</dbReference>
<feature type="region of interest" description="Disordered" evidence="8">
    <location>
        <begin position="364"/>
        <end position="401"/>
    </location>
</feature>
<dbReference type="SMART" id="SM00220">
    <property type="entry name" value="S_TKc"/>
    <property type="match status" value="1"/>
</dbReference>
<keyword evidence="9" id="KW-0472">Membrane</keyword>
<dbReference type="InterPro" id="IPR008271">
    <property type="entry name" value="Ser/Thr_kinase_AS"/>
</dbReference>
<dbReference type="SUPFAM" id="SSF56112">
    <property type="entry name" value="Protein kinase-like (PK-like)"/>
    <property type="match status" value="1"/>
</dbReference>
<feature type="binding site" evidence="7">
    <location>
        <position position="47"/>
    </location>
    <ligand>
        <name>ATP</name>
        <dbReference type="ChEBI" id="CHEBI:30616"/>
    </ligand>
</feature>
<keyword evidence="12" id="KW-1185">Reference proteome</keyword>
<protein>
    <recommendedName>
        <fullName evidence="1">non-specific serine/threonine protein kinase</fullName>
        <ecNumber evidence="1">2.7.11.1</ecNumber>
    </recommendedName>
</protein>
<dbReference type="PANTHER" id="PTHR43289">
    <property type="entry name" value="MITOGEN-ACTIVATED PROTEIN KINASE KINASE KINASE 20-RELATED"/>
    <property type="match status" value="1"/>
</dbReference>
<evidence type="ECO:0000313" key="11">
    <source>
        <dbReference type="EMBL" id="MFC6062710.1"/>
    </source>
</evidence>
<keyword evidence="5 11" id="KW-0418">Kinase</keyword>
<organism evidence="11 12">
    <name type="scientific">Streptomyces ochraceiscleroticus</name>
    <dbReference type="NCBI Taxonomy" id="47761"/>
    <lineage>
        <taxon>Bacteria</taxon>
        <taxon>Bacillati</taxon>
        <taxon>Actinomycetota</taxon>
        <taxon>Actinomycetes</taxon>
        <taxon>Kitasatosporales</taxon>
        <taxon>Streptomycetaceae</taxon>
        <taxon>Streptomyces</taxon>
    </lineage>
</organism>
<dbReference type="Pfam" id="PF00069">
    <property type="entry name" value="Pkinase"/>
    <property type="match status" value="1"/>
</dbReference>
<dbReference type="GO" id="GO:0016301">
    <property type="term" value="F:kinase activity"/>
    <property type="evidence" value="ECO:0007669"/>
    <property type="project" value="UniProtKB-KW"/>
</dbReference>
<accession>A0ABW1MGC4</accession>
<keyword evidence="9" id="KW-1133">Transmembrane helix</keyword>
<evidence type="ECO:0000256" key="8">
    <source>
        <dbReference type="SAM" id="MobiDB-lite"/>
    </source>
</evidence>
<evidence type="ECO:0000256" key="4">
    <source>
        <dbReference type="ARBA" id="ARBA00022741"/>
    </source>
</evidence>
<evidence type="ECO:0000256" key="6">
    <source>
        <dbReference type="ARBA" id="ARBA00022840"/>
    </source>
</evidence>
<dbReference type="PROSITE" id="PS50011">
    <property type="entry name" value="PROTEIN_KINASE_DOM"/>
    <property type="match status" value="1"/>
</dbReference>
<dbReference type="Gene3D" id="3.30.200.20">
    <property type="entry name" value="Phosphorylase Kinase, domain 1"/>
    <property type="match status" value="1"/>
</dbReference>
<evidence type="ECO:0000259" key="10">
    <source>
        <dbReference type="PROSITE" id="PS50011"/>
    </source>
</evidence>
<evidence type="ECO:0000256" key="5">
    <source>
        <dbReference type="ARBA" id="ARBA00022777"/>
    </source>
</evidence>
<dbReference type="InterPro" id="IPR000719">
    <property type="entry name" value="Prot_kinase_dom"/>
</dbReference>
<evidence type="ECO:0000256" key="9">
    <source>
        <dbReference type="SAM" id="Phobius"/>
    </source>
</evidence>
<dbReference type="InterPro" id="IPR011009">
    <property type="entry name" value="Kinase-like_dom_sf"/>
</dbReference>
<dbReference type="Gene3D" id="1.10.510.10">
    <property type="entry name" value="Transferase(Phosphotransferase) domain 1"/>
    <property type="match status" value="1"/>
</dbReference>
<gene>
    <name evidence="11" type="ORF">ACFP4F_09115</name>
</gene>
<dbReference type="PANTHER" id="PTHR43289:SF6">
    <property type="entry name" value="SERINE_THREONINE-PROTEIN KINASE NEKL-3"/>
    <property type="match status" value="1"/>
</dbReference>
<evidence type="ECO:0000313" key="12">
    <source>
        <dbReference type="Proteomes" id="UP001596139"/>
    </source>
</evidence>
<dbReference type="InterPro" id="IPR017441">
    <property type="entry name" value="Protein_kinase_ATP_BS"/>
</dbReference>
<dbReference type="PROSITE" id="PS00107">
    <property type="entry name" value="PROTEIN_KINASE_ATP"/>
    <property type="match status" value="1"/>
</dbReference>
<name>A0ABW1MGC4_9ACTN</name>
<evidence type="ECO:0000256" key="2">
    <source>
        <dbReference type="ARBA" id="ARBA00022527"/>
    </source>
</evidence>
<keyword evidence="4 7" id="KW-0547">Nucleotide-binding</keyword>
<evidence type="ECO:0000256" key="1">
    <source>
        <dbReference type="ARBA" id="ARBA00012513"/>
    </source>
</evidence>
<dbReference type="RefSeq" id="WP_382467372.1">
    <property type="nucleotide sequence ID" value="NZ_JBHSPX010000003.1"/>
</dbReference>